<evidence type="ECO:0000256" key="4">
    <source>
        <dbReference type="ARBA" id="ARBA00022692"/>
    </source>
</evidence>
<evidence type="ECO:0000256" key="8">
    <source>
        <dbReference type="ARBA" id="ARBA00023163"/>
    </source>
</evidence>
<protein>
    <recommendedName>
        <fullName evidence="10">Regulator of SigK</fullName>
    </recommendedName>
    <alternativeName>
        <fullName evidence="9">Sigma-K anti-sigma factor RskA</fullName>
    </alternativeName>
</protein>
<gene>
    <name evidence="15" type="ORF">ACFQS3_10300</name>
</gene>
<evidence type="ECO:0000256" key="10">
    <source>
        <dbReference type="ARBA" id="ARBA00030803"/>
    </source>
</evidence>
<evidence type="ECO:0000259" key="13">
    <source>
        <dbReference type="Pfam" id="PF10099"/>
    </source>
</evidence>
<keyword evidence="16" id="KW-1185">Reference proteome</keyword>
<comment type="caution">
    <text evidence="15">The sequence shown here is derived from an EMBL/GenBank/DDBJ whole genome shotgun (WGS) entry which is preliminary data.</text>
</comment>
<dbReference type="Pfam" id="PF10099">
    <property type="entry name" value="RskA_C"/>
    <property type="match status" value="1"/>
</dbReference>
<dbReference type="InterPro" id="IPR041916">
    <property type="entry name" value="Anti_sigma_zinc_sf"/>
</dbReference>
<sequence length="261" mass="26948">MSTDDHALIGAWALDAVDPDERDRIEGHLDSCASCTQEADELREAVSRLSDTTRVDPPMRLRAAVLARAHHTRQEAPATRAPEPEGSGARAARSRASRLAQRRRPRPPAIGRRRLRLALGAAGLAVAAAFAGVFATWSLLPRTAPTEADRVSAVLAAPDAEVAFTDAEGAGSVTVISSAGLDQAVVVVSGLPDAGADHAYQVWAVEGTTPVSAGVMDPGDSSSTMLIDGMSGIEIIAVTREPAGGSATPTLPVVADVPLDA</sequence>
<dbReference type="Gene3D" id="1.10.10.1320">
    <property type="entry name" value="Anti-sigma factor, zinc-finger domain"/>
    <property type="match status" value="1"/>
</dbReference>
<reference evidence="16" key="1">
    <citation type="journal article" date="2019" name="Int. J. Syst. Evol. Microbiol.">
        <title>The Global Catalogue of Microorganisms (GCM) 10K type strain sequencing project: providing services to taxonomists for standard genome sequencing and annotation.</title>
        <authorList>
            <consortium name="The Broad Institute Genomics Platform"/>
            <consortium name="The Broad Institute Genome Sequencing Center for Infectious Disease"/>
            <person name="Wu L."/>
            <person name="Ma J."/>
        </authorList>
    </citation>
    <scope>NUCLEOTIDE SEQUENCE [LARGE SCALE GENOMIC DNA]</scope>
    <source>
        <strain evidence="16">KACC 12634</strain>
    </source>
</reference>
<keyword evidence="7 12" id="KW-0472">Membrane</keyword>
<evidence type="ECO:0000313" key="15">
    <source>
        <dbReference type="EMBL" id="MFC6957583.1"/>
    </source>
</evidence>
<evidence type="ECO:0000256" key="12">
    <source>
        <dbReference type="SAM" id="Phobius"/>
    </source>
</evidence>
<dbReference type="InterPro" id="IPR027383">
    <property type="entry name" value="Znf_put"/>
</dbReference>
<evidence type="ECO:0000256" key="1">
    <source>
        <dbReference type="ARBA" id="ARBA00004167"/>
    </source>
</evidence>
<dbReference type="Proteomes" id="UP001596470">
    <property type="component" value="Unassembled WGS sequence"/>
</dbReference>
<keyword evidence="5 12" id="KW-1133">Transmembrane helix</keyword>
<organism evidence="15 16">
    <name type="scientific">Glycomyces mayteni</name>
    <dbReference type="NCBI Taxonomy" id="543887"/>
    <lineage>
        <taxon>Bacteria</taxon>
        <taxon>Bacillati</taxon>
        <taxon>Actinomycetota</taxon>
        <taxon>Actinomycetes</taxon>
        <taxon>Glycomycetales</taxon>
        <taxon>Glycomycetaceae</taxon>
        <taxon>Glycomyces</taxon>
    </lineage>
</organism>
<evidence type="ECO:0000256" key="6">
    <source>
        <dbReference type="ARBA" id="ARBA00023015"/>
    </source>
</evidence>
<keyword evidence="3" id="KW-1003">Cell membrane</keyword>
<feature type="domain" description="Putative zinc-finger" evidence="14">
    <location>
        <begin position="6"/>
        <end position="35"/>
    </location>
</feature>
<evidence type="ECO:0000256" key="9">
    <source>
        <dbReference type="ARBA" id="ARBA00029829"/>
    </source>
</evidence>
<dbReference type="InterPro" id="IPR051474">
    <property type="entry name" value="Anti-sigma-K/W_factor"/>
</dbReference>
<proteinExistence type="predicted"/>
<evidence type="ECO:0000259" key="14">
    <source>
        <dbReference type="Pfam" id="PF13490"/>
    </source>
</evidence>
<comment type="subcellular location">
    <subcellularLocation>
        <location evidence="2">Cell membrane</location>
    </subcellularLocation>
    <subcellularLocation>
        <location evidence="1">Membrane</location>
        <topology evidence="1">Single-pass membrane protein</topology>
    </subcellularLocation>
</comment>
<keyword evidence="8" id="KW-0804">Transcription</keyword>
<name>A0ABW2D9W1_9ACTN</name>
<evidence type="ECO:0000313" key="16">
    <source>
        <dbReference type="Proteomes" id="UP001596470"/>
    </source>
</evidence>
<dbReference type="Pfam" id="PF13490">
    <property type="entry name" value="zf-HC2"/>
    <property type="match status" value="1"/>
</dbReference>
<dbReference type="PANTHER" id="PTHR37461">
    <property type="entry name" value="ANTI-SIGMA-K FACTOR RSKA"/>
    <property type="match status" value="1"/>
</dbReference>
<accession>A0ABW2D9W1</accession>
<evidence type="ECO:0000256" key="3">
    <source>
        <dbReference type="ARBA" id="ARBA00022475"/>
    </source>
</evidence>
<feature type="region of interest" description="Disordered" evidence="11">
    <location>
        <begin position="69"/>
        <end position="107"/>
    </location>
</feature>
<feature type="compositionally biased region" description="Basic residues" evidence="11">
    <location>
        <begin position="92"/>
        <end position="107"/>
    </location>
</feature>
<dbReference type="EMBL" id="JBHSYS010000002">
    <property type="protein sequence ID" value="MFC6957583.1"/>
    <property type="molecule type" value="Genomic_DNA"/>
</dbReference>
<evidence type="ECO:0000256" key="7">
    <source>
        <dbReference type="ARBA" id="ARBA00023136"/>
    </source>
</evidence>
<dbReference type="InterPro" id="IPR018764">
    <property type="entry name" value="RskA_C"/>
</dbReference>
<evidence type="ECO:0000256" key="5">
    <source>
        <dbReference type="ARBA" id="ARBA00022989"/>
    </source>
</evidence>
<evidence type="ECO:0000256" key="11">
    <source>
        <dbReference type="SAM" id="MobiDB-lite"/>
    </source>
</evidence>
<feature type="transmembrane region" description="Helical" evidence="12">
    <location>
        <begin position="117"/>
        <end position="140"/>
    </location>
</feature>
<dbReference type="RefSeq" id="WP_387965822.1">
    <property type="nucleotide sequence ID" value="NZ_JBHSVE010000004.1"/>
</dbReference>
<keyword evidence="4 12" id="KW-0812">Transmembrane</keyword>
<keyword evidence="6" id="KW-0805">Transcription regulation</keyword>
<evidence type="ECO:0000256" key="2">
    <source>
        <dbReference type="ARBA" id="ARBA00004236"/>
    </source>
</evidence>
<feature type="domain" description="Anti-sigma K factor RskA C-terminal" evidence="13">
    <location>
        <begin position="125"/>
        <end position="252"/>
    </location>
</feature>
<dbReference type="PANTHER" id="PTHR37461:SF1">
    <property type="entry name" value="ANTI-SIGMA-K FACTOR RSKA"/>
    <property type="match status" value="1"/>
</dbReference>